<evidence type="ECO:0000313" key="2">
    <source>
        <dbReference type="EMBL" id="KNC86344.1"/>
    </source>
</evidence>
<proteinExistence type="predicted"/>
<reference evidence="2 3" key="1">
    <citation type="submission" date="2011-02" db="EMBL/GenBank/DDBJ databases">
        <title>The Genome Sequence of Sphaeroforma arctica JP610.</title>
        <authorList>
            <consortium name="The Broad Institute Genome Sequencing Platform"/>
            <person name="Russ C."/>
            <person name="Cuomo C."/>
            <person name="Young S.K."/>
            <person name="Zeng Q."/>
            <person name="Gargeya S."/>
            <person name="Alvarado L."/>
            <person name="Berlin A."/>
            <person name="Chapman S.B."/>
            <person name="Chen Z."/>
            <person name="Freedman E."/>
            <person name="Gellesch M."/>
            <person name="Goldberg J."/>
            <person name="Griggs A."/>
            <person name="Gujja S."/>
            <person name="Heilman E."/>
            <person name="Heiman D."/>
            <person name="Howarth C."/>
            <person name="Mehta T."/>
            <person name="Neiman D."/>
            <person name="Pearson M."/>
            <person name="Roberts A."/>
            <person name="Saif S."/>
            <person name="Shea T."/>
            <person name="Shenoy N."/>
            <person name="Sisk P."/>
            <person name="Stolte C."/>
            <person name="Sykes S."/>
            <person name="White J."/>
            <person name="Yandava C."/>
            <person name="Burger G."/>
            <person name="Gray M.W."/>
            <person name="Holland P.W.H."/>
            <person name="King N."/>
            <person name="Lang F.B.F."/>
            <person name="Roger A.J."/>
            <person name="Ruiz-Trillo I."/>
            <person name="Haas B."/>
            <person name="Nusbaum C."/>
            <person name="Birren B."/>
        </authorList>
    </citation>
    <scope>NUCLEOTIDE SEQUENCE [LARGE SCALE GENOMIC DNA]</scope>
    <source>
        <strain evidence="2 3">JP610</strain>
    </source>
</reference>
<evidence type="ECO:0000256" key="1">
    <source>
        <dbReference type="SAM" id="MobiDB-lite"/>
    </source>
</evidence>
<feature type="region of interest" description="Disordered" evidence="1">
    <location>
        <begin position="1"/>
        <end position="36"/>
    </location>
</feature>
<keyword evidence="3" id="KW-1185">Reference proteome</keyword>
<dbReference type="AlphaFoldDB" id="A0A0L0GBQ9"/>
<accession>A0A0L0GBQ9</accession>
<dbReference type="PANTHER" id="PTHR13677">
    <property type="entry name" value="LD41638P"/>
    <property type="match status" value="1"/>
</dbReference>
<feature type="compositionally biased region" description="Polar residues" evidence="1">
    <location>
        <begin position="7"/>
        <end position="22"/>
    </location>
</feature>
<dbReference type="PANTHER" id="PTHR13677:SF0">
    <property type="entry name" value="LD41638P"/>
    <property type="match status" value="1"/>
</dbReference>
<name>A0A0L0GBQ9_9EUKA</name>
<dbReference type="InterPro" id="IPR024224">
    <property type="entry name" value="DENND6"/>
</dbReference>
<dbReference type="GeneID" id="25902007"/>
<organism evidence="2 3">
    <name type="scientific">Sphaeroforma arctica JP610</name>
    <dbReference type="NCBI Taxonomy" id="667725"/>
    <lineage>
        <taxon>Eukaryota</taxon>
        <taxon>Ichthyosporea</taxon>
        <taxon>Ichthyophonida</taxon>
        <taxon>Sphaeroforma</taxon>
    </lineage>
</organism>
<dbReference type="EMBL" id="KQ241656">
    <property type="protein sequence ID" value="KNC86344.1"/>
    <property type="molecule type" value="Genomic_DNA"/>
</dbReference>
<protein>
    <submittedName>
        <fullName evidence="2">Uncharacterized protein</fullName>
    </submittedName>
</protein>
<dbReference type="eggNOG" id="KOG2432">
    <property type="taxonomic scope" value="Eukaryota"/>
</dbReference>
<dbReference type="OrthoDB" id="10265409at2759"/>
<sequence length="219" mass="24810">MPLSLAVPNSTDIDSLQRSSFGGQLADGDPSNRNASDKTKCIQILGAQNEALIKHFTHVTQSFLAPLEKYFASLIPLQKKVTAWRPIPKIQNFNKRDVLKLIATAEPHGLTLTRNADIVALYSEFMACPNFDRWLKTKVKRANEAMWTYYISQLETADVTEFMTGHSEIEAVDLILRLKEMSEMRNELITDNVVKLMRGHAETIEEGLPDDLRQSIVHR</sequence>
<dbReference type="GO" id="GO:0005085">
    <property type="term" value="F:guanyl-nucleotide exchange factor activity"/>
    <property type="evidence" value="ECO:0007669"/>
    <property type="project" value="InterPro"/>
</dbReference>
<gene>
    <name evidence="2" type="ORF">SARC_01503</name>
</gene>
<dbReference type="RefSeq" id="XP_014160246.1">
    <property type="nucleotide sequence ID" value="XM_014304771.1"/>
</dbReference>
<dbReference type="GO" id="GO:0055037">
    <property type="term" value="C:recycling endosome"/>
    <property type="evidence" value="ECO:0007669"/>
    <property type="project" value="TreeGrafter"/>
</dbReference>
<dbReference type="Proteomes" id="UP000054560">
    <property type="component" value="Unassembled WGS sequence"/>
</dbReference>
<evidence type="ECO:0000313" key="3">
    <source>
        <dbReference type="Proteomes" id="UP000054560"/>
    </source>
</evidence>
<dbReference type="STRING" id="667725.A0A0L0GBQ9"/>